<evidence type="ECO:0000313" key="6">
    <source>
        <dbReference type="EMBL" id="MXR20329.1"/>
    </source>
</evidence>
<sequence length="264" mass="28855">MKVRCWWLLQPIGAILPAFAVVLLFYLAGDSTQTRMALNYQNPVFYQLYTAAFVHANATHLASNLFGYVISVFSLYLLFSNQNRLQEFYRAFAVIILAVPIVANAASYLTWSVALDLPIQYGRGLSAVVAAFVGLLLMNVLQAFDDELPEENAMYAASMVGIVLFASWAVMFTGPPRYVMLGMLVVVLGFATWAVSRGELSPVGLVDWAQENRQLALILLVGTFAALWLVIASFPANLQSNGGFTNLIGHGAGFFAGMAVHQIL</sequence>
<dbReference type="AlphaFoldDB" id="A0A6B0SRW1"/>
<protein>
    <recommendedName>
        <fullName evidence="8">Rhomboid family intramembrane serine protease</fullName>
    </recommendedName>
</protein>
<evidence type="ECO:0000256" key="5">
    <source>
        <dbReference type="SAM" id="Phobius"/>
    </source>
</evidence>
<feature type="transmembrane region" description="Helical" evidence="5">
    <location>
        <begin position="48"/>
        <end position="79"/>
    </location>
</feature>
<feature type="transmembrane region" description="Helical" evidence="5">
    <location>
        <begin position="215"/>
        <end position="236"/>
    </location>
</feature>
<comment type="caution">
    <text evidence="6">The sequence shown here is derived from an EMBL/GenBank/DDBJ whole genome shotgun (WGS) entry which is preliminary data.</text>
</comment>
<proteinExistence type="predicted"/>
<dbReference type="GO" id="GO:0016020">
    <property type="term" value="C:membrane"/>
    <property type="evidence" value="ECO:0007669"/>
    <property type="project" value="UniProtKB-SubCell"/>
</dbReference>
<reference evidence="6 7" key="1">
    <citation type="submission" date="2019-12" db="EMBL/GenBank/DDBJ databases">
        <title>Isolation and characterization of three novel carbon monoxide-oxidizing members of Halobacteria from salione crusts and soils.</title>
        <authorList>
            <person name="Myers M.R."/>
            <person name="King G.M."/>
        </authorList>
    </citation>
    <scope>NUCLEOTIDE SEQUENCE [LARGE SCALE GENOMIC DNA]</scope>
    <source>
        <strain evidence="6 7">PCN9</strain>
    </source>
</reference>
<evidence type="ECO:0008006" key="8">
    <source>
        <dbReference type="Google" id="ProtNLM"/>
    </source>
</evidence>
<dbReference type="Gene3D" id="1.20.1540.10">
    <property type="entry name" value="Rhomboid-like"/>
    <property type="match status" value="1"/>
</dbReference>
<comment type="subcellular location">
    <subcellularLocation>
        <location evidence="1">Membrane</location>
        <topology evidence="1">Multi-pass membrane protein</topology>
    </subcellularLocation>
</comment>
<keyword evidence="3 5" id="KW-1133">Transmembrane helix</keyword>
<dbReference type="Proteomes" id="UP000471521">
    <property type="component" value="Unassembled WGS sequence"/>
</dbReference>
<keyword evidence="4 5" id="KW-0472">Membrane</keyword>
<dbReference type="InterPro" id="IPR035952">
    <property type="entry name" value="Rhomboid-like_sf"/>
</dbReference>
<name>A0A6B0SRW1_9EURY</name>
<evidence type="ECO:0000256" key="1">
    <source>
        <dbReference type="ARBA" id="ARBA00004141"/>
    </source>
</evidence>
<organism evidence="6 7">
    <name type="scientific">Halobacterium bonnevillei</name>
    <dbReference type="NCBI Taxonomy" id="2692200"/>
    <lineage>
        <taxon>Archaea</taxon>
        <taxon>Methanobacteriati</taxon>
        <taxon>Methanobacteriota</taxon>
        <taxon>Stenosarchaea group</taxon>
        <taxon>Halobacteria</taxon>
        <taxon>Halobacteriales</taxon>
        <taxon>Halobacteriaceae</taxon>
        <taxon>Halobacterium</taxon>
    </lineage>
</organism>
<feature type="transmembrane region" description="Helical" evidence="5">
    <location>
        <begin position="91"/>
        <end position="109"/>
    </location>
</feature>
<dbReference type="RefSeq" id="WP_159525879.1">
    <property type="nucleotide sequence ID" value="NZ_WUUU01000037.1"/>
</dbReference>
<evidence type="ECO:0000256" key="2">
    <source>
        <dbReference type="ARBA" id="ARBA00022692"/>
    </source>
</evidence>
<dbReference type="SUPFAM" id="SSF144091">
    <property type="entry name" value="Rhomboid-like"/>
    <property type="match status" value="1"/>
</dbReference>
<feature type="transmembrane region" description="Helical" evidence="5">
    <location>
        <begin position="178"/>
        <end position="195"/>
    </location>
</feature>
<keyword evidence="2 5" id="KW-0812">Transmembrane</keyword>
<keyword evidence="7" id="KW-1185">Reference proteome</keyword>
<evidence type="ECO:0000256" key="4">
    <source>
        <dbReference type="ARBA" id="ARBA00023136"/>
    </source>
</evidence>
<gene>
    <name evidence="6" type="ORF">GRX66_06815</name>
</gene>
<dbReference type="OrthoDB" id="308439at2157"/>
<evidence type="ECO:0000313" key="7">
    <source>
        <dbReference type="Proteomes" id="UP000471521"/>
    </source>
</evidence>
<feature type="transmembrane region" description="Helical" evidence="5">
    <location>
        <begin position="121"/>
        <end position="141"/>
    </location>
</feature>
<feature type="transmembrane region" description="Helical" evidence="5">
    <location>
        <begin position="153"/>
        <end position="172"/>
    </location>
</feature>
<feature type="transmembrane region" description="Helical" evidence="5">
    <location>
        <begin position="7"/>
        <end position="28"/>
    </location>
</feature>
<evidence type="ECO:0000256" key="3">
    <source>
        <dbReference type="ARBA" id="ARBA00022989"/>
    </source>
</evidence>
<dbReference type="EMBL" id="WUUU01000037">
    <property type="protein sequence ID" value="MXR20329.1"/>
    <property type="molecule type" value="Genomic_DNA"/>
</dbReference>
<accession>A0A6B0SRW1</accession>